<keyword evidence="3" id="KW-1185">Reference proteome</keyword>
<gene>
    <name evidence="2" type="ORF">RJT34_12378</name>
</gene>
<keyword evidence="1" id="KW-1133">Transmembrane helix</keyword>
<name>A0AAN9JLX0_CLITE</name>
<evidence type="ECO:0000313" key="3">
    <source>
        <dbReference type="Proteomes" id="UP001359559"/>
    </source>
</evidence>
<organism evidence="2 3">
    <name type="scientific">Clitoria ternatea</name>
    <name type="common">Butterfly pea</name>
    <dbReference type="NCBI Taxonomy" id="43366"/>
    <lineage>
        <taxon>Eukaryota</taxon>
        <taxon>Viridiplantae</taxon>
        <taxon>Streptophyta</taxon>
        <taxon>Embryophyta</taxon>
        <taxon>Tracheophyta</taxon>
        <taxon>Spermatophyta</taxon>
        <taxon>Magnoliopsida</taxon>
        <taxon>eudicotyledons</taxon>
        <taxon>Gunneridae</taxon>
        <taxon>Pentapetalae</taxon>
        <taxon>rosids</taxon>
        <taxon>fabids</taxon>
        <taxon>Fabales</taxon>
        <taxon>Fabaceae</taxon>
        <taxon>Papilionoideae</taxon>
        <taxon>50 kb inversion clade</taxon>
        <taxon>NPAAA clade</taxon>
        <taxon>indigoferoid/millettioid clade</taxon>
        <taxon>Phaseoleae</taxon>
        <taxon>Clitoria</taxon>
    </lineage>
</organism>
<dbReference type="EMBL" id="JAYKXN010000003">
    <property type="protein sequence ID" value="KAK7301512.1"/>
    <property type="molecule type" value="Genomic_DNA"/>
</dbReference>
<evidence type="ECO:0000256" key="1">
    <source>
        <dbReference type="SAM" id="Phobius"/>
    </source>
</evidence>
<evidence type="ECO:0000313" key="2">
    <source>
        <dbReference type="EMBL" id="KAK7301512.1"/>
    </source>
</evidence>
<proteinExistence type="predicted"/>
<sequence length="67" mass="7825">MDSSQTSLTNCVYGCHRNCLTLLCFHDVLRFSYETRVYYQKLILVLLFYAILLGINCCVCGFQNKFQ</sequence>
<keyword evidence="1" id="KW-0812">Transmembrane</keyword>
<keyword evidence="1" id="KW-0472">Membrane</keyword>
<comment type="caution">
    <text evidence="2">The sequence shown here is derived from an EMBL/GenBank/DDBJ whole genome shotgun (WGS) entry which is preliminary data.</text>
</comment>
<accession>A0AAN9JLX0</accession>
<reference evidence="2 3" key="1">
    <citation type="submission" date="2024-01" db="EMBL/GenBank/DDBJ databases">
        <title>The genomes of 5 underutilized Papilionoideae crops provide insights into root nodulation and disease resistance.</title>
        <authorList>
            <person name="Yuan L."/>
        </authorList>
    </citation>
    <scope>NUCLEOTIDE SEQUENCE [LARGE SCALE GENOMIC DNA]</scope>
    <source>
        <strain evidence="2">LY-2023</strain>
        <tissue evidence="2">Leaf</tissue>
    </source>
</reference>
<dbReference type="Proteomes" id="UP001359559">
    <property type="component" value="Unassembled WGS sequence"/>
</dbReference>
<feature type="transmembrane region" description="Helical" evidence="1">
    <location>
        <begin position="42"/>
        <end position="62"/>
    </location>
</feature>
<protein>
    <submittedName>
        <fullName evidence="2">Uncharacterized protein</fullName>
    </submittedName>
</protein>
<dbReference type="AlphaFoldDB" id="A0AAN9JLX0"/>